<gene>
    <name evidence="5" type="ORF">AGERDE_LOCUS11469</name>
</gene>
<dbReference type="Gene3D" id="2.70.70.10">
    <property type="entry name" value="Glucose Permease (Domain IIA)"/>
    <property type="match status" value="1"/>
</dbReference>
<dbReference type="SUPFAM" id="SSF51261">
    <property type="entry name" value="Duplicated hybrid motif"/>
    <property type="match status" value="1"/>
</dbReference>
<dbReference type="InterPro" id="IPR001127">
    <property type="entry name" value="PTS_EIIA_1_perm"/>
</dbReference>
<organism evidence="5 6">
    <name type="scientific">Ambispora gerdemannii</name>
    <dbReference type="NCBI Taxonomy" id="144530"/>
    <lineage>
        <taxon>Eukaryota</taxon>
        <taxon>Fungi</taxon>
        <taxon>Fungi incertae sedis</taxon>
        <taxon>Mucoromycota</taxon>
        <taxon>Glomeromycotina</taxon>
        <taxon>Glomeromycetes</taxon>
        <taxon>Archaeosporales</taxon>
        <taxon>Ambisporaceae</taxon>
        <taxon>Ambispora</taxon>
    </lineage>
</organism>
<evidence type="ECO:0000259" key="4">
    <source>
        <dbReference type="Pfam" id="PF00358"/>
    </source>
</evidence>
<evidence type="ECO:0000256" key="3">
    <source>
        <dbReference type="ARBA" id="ARBA00022679"/>
    </source>
</evidence>
<dbReference type="OrthoDB" id="10347399at2759"/>
<evidence type="ECO:0000256" key="2">
    <source>
        <dbReference type="ARBA" id="ARBA00022597"/>
    </source>
</evidence>
<keyword evidence="6" id="KW-1185">Reference proteome</keyword>
<keyword evidence="1" id="KW-0813">Transport</keyword>
<dbReference type="InterPro" id="IPR011055">
    <property type="entry name" value="Dup_hybrid_motif"/>
</dbReference>
<feature type="non-terminal residue" evidence="5">
    <location>
        <position position="1"/>
    </location>
</feature>
<dbReference type="EMBL" id="CAJVPL010004940">
    <property type="protein sequence ID" value="CAG8652770.1"/>
    <property type="molecule type" value="Genomic_DNA"/>
</dbReference>
<keyword evidence="2" id="KW-0762">Sugar transport</keyword>
<feature type="domain" description="PTS EIIA type-1" evidence="4">
    <location>
        <begin position="3"/>
        <end position="71"/>
    </location>
</feature>
<keyword evidence="3" id="KW-0808">Transferase</keyword>
<evidence type="ECO:0000313" key="5">
    <source>
        <dbReference type="EMBL" id="CAG8652770.1"/>
    </source>
</evidence>
<evidence type="ECO:0000256" key="1">
    <source>
        <dbReference type="ARBA" id="ARBA00022448"/>
    </source>
</evidence>
<evidence type="ECO:0000313" key="6">
    <source>
        <dbReference type="Proteomes" id="UP000789831"/>
    </source>
</evidence>
<reference evidence="5" key="1">
    <citation type="submission" date="2021-06" db="EMBL/GenBank/DDBJ databases">
        <authorList>
            <person name="Kallberg Y."/>
            <person name="Tangrot J."/>
            <person name="Rosling A."/>
        </authorList>
    </citation>
    <scope>NUCLEOTIDE SEQUENCE</scope>
    <source>
        <strain evidence="5">MT106</strain>
    </source>
</reference>
<comment type="caution">
    <text evidence="5">The sequence shown here is derived from an EMBL/GenBank/DDBJ whole genome shotgun (WGS) entry which is preliminary data.</text>
</comment>
<proteinExistence type="predicted"/>
<accession>A0A9N9DUC4</accession>
<name>A0A9N9DUC4_9GLOM</name>
<sequence>GWKVKSPFKGVISKIYPNYAMQITNKEGLQILIDIQVDRKNPMPLDKILQCEVEEGQEVSSKTTLFIVYLEEQVISVSVYIP</sequence>
<dbReference type="Pfam" id="PF00358">
    <property type="entry name" value="PTS_EIIA_1"/>
    <property type="match status" value="1"/>
</dbReference>
<dbReference type="Proteomes" id="UP000789831">
    <property type="component" value="Unassembled WGS sequence"/>
</dbReference>
<dbReference type="GO" id="GO:0016740">
    <property type="term" value="F:transferase activity"/>
    <property type="evidence" value="ECO:0007669"/>
    <property type="project" value="UniProtKB-KW"/>
</dbReference>
<protein>
    <submittedName>
        <fullName evidence="5">4220_t:CDS:1</fullName>
    </submittedName>
</protein>
<dbReference type="GO" id="GO:0009401">
    <property type="term" value="P:phosphoenolpyruvate-dependent sugar phosphotransferase system"/>
    <property type="evidence" value="ECO:0007669"/>
    <property type="project" value="InterPro"/>
</dbReference>
<dbReference type="AlphaFoldDB" id="A0A9N9DUC4"/>